<organism evidence="1 2">
    <name type="scientific">Boletus edulis BED1</name>
    <dbReference type="NCBI Taxonomy" id="1328754"/>
    <lineage>
        <taxon>Eukaryota</taxon>
        <taxon>Fungi</taxon>
        <taxon>Dikarya</taxon>
        <taxon>Basidiomycota</taxon>
        <taxon>Agaricomycotina</taxon>
        <taxon>Agaricomycetes</taxon>
        <taxon>Agaricomycetidae</taxon>
        <taxon>Boletales</taxon>
        <taxon>Boletineae</taxon>
        <taxon>Boletaceae</taxon>
        <taxon>Boletoideae</taxon>
        <taxon>Boletus</taxon>
    </lineage>
</organism>
<gene>
    <name evidence="1" type="ORF">L210DRAFT_3539853</name>
</gene>
<sequence>MPNTFLPPRVNAMLNELHNSPTYLGNAHLAEALEWRRVGRKDFIFPNHVDNENDEEEGRCTEEPAILSIIADISHDSFWLSSDAGWRGPTEITPSLSDVKGTCIGTAPRSPILHDHFSQALQHILVLQALVATPDITVRQGFTQFGSERLKFRHIFFETIRQDDLETTVALTNWPVHSDAARRALQCMEDDFRAIPLPAYDVNDTLIQPALYRQKLAGCLAQIEFQLSHVAFGNKDTFTADIYNIRILIPSATQSVPRKRKLPQILLTTTH</sequence>
<comment type="caution">
    <text evidence="1">The sequence shown here is derived from an EMBL/GenBank/DDBJ whole genome shotgun (WGS) entry which is preliminary data.</text>
</comment>
<dbReference type="AlphaFoldDB" id="A0AAD4BVZ3"/>
<dbReference type="EMBL" id="WHUW01000012">
    <property type="protein sequence ID" value="KAF8440515.1"/>
    <property type="molecule type" value="Genomic_DNA"/>
</dbReference>
<protein>
    <submittedName>
        <fullName evidence="1">Uncharacterized protein</fullName>
    </submittedName>
</protein>
<reference evidence="1" key="1">
    <citation type="submission" date="2019-10" db="EMBL/GenBank/DDBJ databases">
        <authorList>
            <consortium name="DOE Joint Genome Institute"/>
            <person name="Kuo A."/>
            <person name="Miyauchi S."/>
            <person name="Kiss E."/>
            <person name="Drula E."/>
            <person name="Kohler A."/>
            <person name="Sanchez-Garcia M."/>
            <person name="Andreopoulos B."/>
            <person name="Barry K.W."/>
            <person name="Bonito G."/>
            <person name="Buee M."/>
            <person name="Carver A."/>
            <person name="Chen C."/>
            <person name="Cichocki N."/>
            <person name="Clum A."/>
            <person name="Culley D."/>
            <person name="Crous P.W."/>
            <person name="Fauchery L."/>
            <person name="Girlanda M."/>
            <person name="Hayes R."/>
            <person name="Keri Z."/>
            <person name="LaButti K."/>
            <person name="Lipzen A."/>
            <person name="Lombard V."/>
            <person name="Magnuson J."/>
            <person name="Maillard F."/>
            <person name="Morin E."/>
            <person name="Murat C."/>
            <person name="Nolan M."/>
            <person name="Ohm R."/>
            <person name="Pangilinan J."/>
            <person name="Pereira M."/>
            <person name="Perotto S."/>
            <person name="Peter M."/>
            <person name="Riley R."/>
            <person name="Sitrit Y."/>
            <person name="Stielow B."/>
            <person name="Szollosi G."/>
            <person name="Zifcakova L."/>
            <person name="Stursova M."/>
            <person name="Spatafora J.W."/>
            <person name="Tedersoo L."/>
            <person name="Vaario L.-M."/>
            <person name="Yamada A."/>
            <person name="Yan M."/>
            <person name="Wang P."/>
            <person name="Xu J."/>
            <person name="Bruns T."/>
            <person name="Baldrian P."/>
            <person name="Vilgalys R."/>
            <person name="Henrissat B."/>
            <person name="Grigoriev I.V."/>
            <person name="Hibbett D."/>
            <person name="Nagy L.G."/>
            <person name="Martin F.M."/>
        </authorList>
    </citation>
    <scope>NUCLEOTIDE SEQUENCE</scope>
    <source>
        <strain evidence="1">BED1</strain>
    </source>
</reference>
<proteinExistence type="predicted"/>
<name>A0AAD4BVZ3_BOLED</name>
<dbReference type="Proteomes" id="UP001194468">
    <property type="component" value="Unassembled WGS sequence"/>
</dbReference>
<keyword evidence="2" id="KW-1185">Reference proteome</keyword>
<reference evidence="1" key="2">
    <citation type="journal article" date="2020" name="Nat. Commun.">
        <title>Large-scale genome sequencing of mycorrhizal fungi provides insights into the early evolution of symbiotic traits.</title>
        <authorList>
            <person name="Miyauchi S."/>
            <person name="Kiss E."/>
            <person name="Kuo A."/>
            <person name="Drula E."/>
            <person name="Kohler A."/>
            <person name="Sanchez-Garcia M."/>
            <person name="Morin E."/>
            <person name="Andreopoulos B."/>
            <person name="Barry K.W."/>
            <person name="Bonito G."/>
            <person name="Buee M."/>
            <person name="Carver A."/>
            <person name="Chen C."/>
            <person name="Cichocki N."/>
            <person name="Clum A."/>
            <person name="Culley D."/>
            <person name="Crous P.W."/>
            <person name="Fauchery L."/>
            <person name="Girlanda M."/>
            <person name="Hayes R.D."/>
            <person name="Keri Z."/>
            <person name="LaButti K."/>
            <person name="Lipzen A."/>
            <person name="Lombard V."/>
            <person name="Magnuson J."/>
            <person name="Maillard F."/>
            <person name="Murat C."/>
            <person name="Nolan M."/>
            <person name="Ohm R.A."/>
            <person name="Pangilinan J."/>
            <person name="Pereira M.F."/>
            <person name="Perotto S."/>
            <person name="Peter M."/>
            <person name="Pfister S."/>
            <person name="Riley R."/>
            <person name="Sitrit Y."/>
            <person name="Stielow J.B."/>
            <person name="Szollosi G."/>
            <person name="Zifcakova L."/>
            <person name="Stursova M."/>
            <person name="Spatafora J.W."/>
            <person name="Tedersoo L."/>
            <person name="Vaario L.M."/>
            <person name="Yamada A."/>
            <person name="Yan M."/>
            <person name="Wang P."/>
            <person name="Xu J."/>
            <person name="Bruns T."/>
            <person name="Baldrian P."/>
            <person name="Vilgalys R."/>
            <person name="Dunand C."/>
            <person name="Henrissat B."/>
            <person name="Grigoriev I.V."/>
            <person name="Hibbett D."/>
            <person name="Nagy L.G."/>
            <person name="Martin F.M."/>
        </authorList>
    </citation>
    <scope>NUCLEOTIDE SEQUENCE</scope>
    <source>
        <strain evidence="1">BED1</strain>
    </source>
</reference>
<evidence type="ECO:0000313" key="2">
    <source>
        <dbReference type="Proteomes" id="UP001194468"/>
    </source>
</evidence>
<accession>A0AAD4BVZ3</accession>
<evidence type="ECO:0000313" key="1">
    <source>
        <dbReference type="EMBL" id="KAF8440515.1"/>
    </source>
</evidence>